<keyword evidence="6" id="KW-1003">Cell membrane</keyword>
<dbReference type="InterPro" id="IPR039888">
    <property type="entry name" value="Melted-like"/>
</dbReference>
<keyword evidence="11 16" id="KW-0472">Membrane</keyword>
<dbReference type="Proteomes" id="UP000807504">
    <property type="component" value="Unassembled WGS sequence"/>
</dbReference>
<dbReference type="GO" id="GO:0010314">
    <property type="term" value="F:phosphatidylinositol-5-phosphate binding"/>
    <property type="evidence" value="ECO:0007669"/>
    <property type="project" value="TreeGrafter"/>
</dbReference>
<feature type="transmembrane region" description="Helical" evidence="16">
    <location>
        <begin position="951"/>
        <end position="978"/>
    </location>
</feature>
<evidence type="ECO:0000256" key="11">
    <source>
        <dbReference type="ARBA" id="ARBA00023136"/>
    </source>
</evidence>
<keyword evidence="7" id="KW-0963">Cytoplasm</keyword>
<feature type="compositionally biased region" description="Low complexity" evidence="15">
    <location>
        <begin position="565"/>
        <end position="584"/>
    </location>
</feature>
<name>A0A8T0FP40_ARGBR</name>
<feature type="domain" description="PH" evidence="17">
    <location>
        <begin position="814"/>
        <end position="913"/>
    </location>
</feature>
<keyword evidence="9" id="KW-0735">Signal-anchor</keyword>
<feature type="region of interest" description="Disordered" evidence="15">
    <location>
        <begin position="532"/>
        <end position="587"/>
    </location>
</feature>
<dbReference type="PROSITE" id="PS50003">
    <property type="entry name" value="PH_DOMAIN"/>
    <property type="match status" value="1"/>
</dbReference>
<dbReference type="InterPro" id="IPR016024">
    <property type="entry name" value="ARM-type_fold"/>
</dbReference>
<comment type="similarity">
    <text evidence="4">Belongs to the sarcoglycan beta/delta/gamma/zeta family.</text>
</comment>
<proteinExistence type="inferred from homology"/>
<keyword evidence="10 16" id="KW-1133">Transmembrane helix</keyword>
<evidence type="ECO:0000256" key="12">
    <source>
        <dbReference type="ARBA" id="ARBA00023157"/>
    </source>
</evidence>
<dbReference type="GO" id="GO:0009966">
    <property type="term" value="P:regulation of signal transduction"/>
    <property type="evidence" value="ECO:0007669"/>
    <property type="project" value="TreeGrafter"/>
</dbReference>
<evidence type="ECO:0000313" key="18">
    <source>
        <dbReference type="EMBL" id="KAF8791230.1"/>
    </source>
</evidence>
<evidence type="ECO:0000259" key="17">
    <source>
        <dbReference type="PROSITE" id="PS50003"/>
    </source>
</evidence>
<dbReference type="InterPro" id="IPR011993">
    <property type="entry name" value="PH-like_dom_sf"/>
</dbReference>
<evidence type="ECO:0000256" key="1">
    <source>
        <dbReference type="ARBA" id="ARBA00004245"/>
    </source>
</evidence>
<keyword evidence="13" id="KW-0325">Glycoprotein</keyword>
<gene>
    <name evidence="18" type="ORF">HNY73_006129</name>
</gene>
<evidence type="ECO:0000256" key="16">
    <source>
        <dbReference type="SAM" id="Phobius"/>
    </source>
</evidence>
<dbReference type="Pfam" id="PF00169">
    <property type="entry name" value="PH"/>
    <property type="match status" value="1"/>
</dbReference>
<evidence type="ECO:0000256" key="4">
    <source>
        <dbReference type="ARBA" id="ARBA00007574"/>
    </source>
</evidence>
<feature type="compositionally biased region" description="Polar residues" evidence="15">
    <location>
        <begin position="548"/>
        <end position="559"/>
    </location>
</feature>
<accession>A0A8T0FP40</accession>
<protein>
    <submittedName>
        <fullName evidence="18">Protein melted like protein</fullName>
    </submittedName>
</protein>
<dbReference type="PANTHER" id="PTHR21630:SF10">
    <property type="entry name" value="VENTRICULAR ZONE-EXPRESSED PH DOMAIN-CONTAINING PROTEIN HOMOLOG 1"/>
    <property type="match status" value="1"/>
</dbReference>
<keyword evidence="8 16" id="KW-0812">Transmembrane</keyword>
<dbReference type="Pfam" id="PF04790">
    <property type="entry name" value="Sarcoglycan_1"/>
    <property type="match status" value="1"/>
</dbReference>
<evidence type="ECO:0000256" key="8">
    <source>
        <dbReference type="ARBA" id="ARBA00022692"/>
    </source>
</evidence>
<comment type="subcellular location">
    <subcellularLocation>
        <location evidence="2">Cell membrane</location>
        <location evidence="2">Sarcolemma</location>
        <topology evidence="2">Single-pass type II membrane protein</topology>
    </subcellularLocation>
    <subcellularLocation>
        <location evidence="3">Cell membrane</location>
        <topology evidence="3">Peripheral membrane protein</topology>
        <orientation evidence="3">Cytoplasmic side</orientation>
    </subcellularLocation>
    <subcellularLocation>
        <location evidence="1">Cytoplasm</location>
        <location evidence="1">Cytoskeleton</location>
    </subcellularLocation>
</comment>
<evidence type="ECO:0000256" key="15">
    <source>
        <dbReference type="SAM" id="MobiDB-lite"/>
    </source>
</evidence>
<dbReference type="GO" id="GO:0042383">
    <property type="term" value="C:sarcolemma"/>
    <property type="evidence" value="ECO:0007669"/>
    <property type="project" value="UniProtKB-SubCell"/>
</dbReference>
<evidence type="ECO:0000256" key="5">
    <source>
        <dbReference type="ARBA" id="ARBA00010187"/>
    </source>
</evidence>
<dbReference type="SMART" id="SM00233">
    <property type="entry name" value="PH"/>
    <property type="match status" value="1"/>
</dbReference>
<reference evidence="18" key="2">
    <citation type="submission" date="2020-06" db="EMBL/GenBank/DDBJ databases">
        <authorList>
            <person name="Sheffer M."/>
        </authorList>
    </citation>
    <scope>NUCLEOTIDE SEQUENCE</scope>
</reference>
<reference evidence="18" key="1">
    <citation type="journal article" date="2020" name="bioRxiv">
        <title>Chromosome-level reference genome of the European wasp spider Argiope bruennichi: a resource for studies on range expansion and evolutionary adaptation.</title>
        <authorList>
            <person name="Sheffer M.M."/>
            <person name="Hoppe A."/>
            <person name="Krehenwinkel H."/>
            <person name="Uhl G."/>
            <person name="Kuss A.W."/>
            <person name="Jensen L."/>
            <person name="Jensen C."/>
            <person name="Gillespie R.G."/>
            <person name="Hoff K.J."/>
            <person name="Prost S."/>
        </authorList>
    </citation>
    <scope>NUCLEOTIDE SEQUENCE</scope>
</reference>
<dbReference type="AlphaFoldDB" id="A0A8T0FP40"/>
<dbReference type="PANTHER" id="PTHR21630">
    <property type="entry name" value="VEPH-A/MELTED"/>
    <property type="match status" value="1"/>
</dbReference>
<comment type="caution">
    <text evidence="18">The sequence shown here is derived from an EMBL/GenBank/DDBJ whole genome shotgun (WGS) entry which is preliminary data.</text>
</comment>
<dbReference type="GO" id="GO:0005856">
    <property type="term" value="C:cytoskeleton"/>
    <property type="evidence" value="ECO:0007669"/>
    <property type="project" value="UniProtKB-SubCell"/>
</dbReference>
<keyword evidence="12" id="KW-1015">Disulfide bond</keyword>
<evidence type="ECO:0000256" key="2">
    <source>
        <dbReference type="ARBA" id="ARBA00004274"/>
    </source>
</evidence>
<dbReference type="GO" id="GO:0016012">
    <property type="term" value="C:sarcoglycan complex"/>
    <property type="evidence" value="ECO:0007669"/>
    <property type="project" value="InterPro"/>
</dbReference>
<evidence type="ECO:0000256" key="10">
    <source>
        <dbReference type="ARBA" id="ARBA00022989"/>
    </source>
</evidence>
<keyword evidence="14" id="KW-0206">Cytoskeleton</keyword>
<evidence type="ECO:0000256" key="9">
    <source>
        <dbReference type="ARBA" id="ARBA00022968"/>
    </source>
</evidence>
<dbReference type="Gene3D" id="2.30.29.30">
    <property type="entry name" value="Pleckstrin-homology domain (PH domain)/Phosphotyrosine-binding domain (PTB)"/>
    <property type="match status" value="1"/>
</dbReference>
<dbReference type="SUPFAM" id="SSF48371">
    <property type="entry name" value="ARM repeat"/>
    <property type="match status" value="1"/>
</dbReference>
<evidence type="ECO:0000256" key="7">
    <source>
        <dbReference type="ARBA" id="ARBA00022490"/>
    </source>
</evidence>
<dbReference type="SUPFAM" id="SSF50729">
    <property type="entry name" value="PH domain-like"/>
    <property type="match status" value="1"/>
</dbReference>
<keyword evidence="19" id="KW-1185">Reference proteome</keyword>
<evidence type="ECO:0000256" key="13">
    <source>
        <dbReference type="ARBA" id="ARBA00023180"/>
    </source>
</evidence>
<dbReference type="InterPro" id="IPR006875">
    <property type="entry name" value="Sarcoglycan"/>
</dbReference>
<evidence type="ECO:0000256" key="6">
    <source>
        <dbReference type="ARBA" id="ARBA00022475"/>
    </source>
</evidence>
<organism evidence="18 19">
    <name type="scientific">Argiope bruennichi</name>
    <name type="common">Wasp spider</name>
    <name type="synonym">Aranea bruennichi</name>
    <dbReference type="NCBI Taxonomy" id="94029"/>
    <lineage>
        <taxon>Eukaryota</taxon>
        <taxon>Metazoa</taxon>
        <taxon>Ecdysozoa</taxon>
        <taxon>Arthropoda</taxon>
        <taxon>Chelicerata</taxon>
        <taxon>Arachnida</taxon>
        <taxon>Araneae</taxon>
        <taxon>Araneomorphae</taxon>
        <taxon>Entelegynae</taxon>
        <taxon>Araneoidea</taxon>
        <taxon>Araneidae</taxon>
        <taxon>Argiope</taxon>
    </lineage>
</organism>
<dbReference type="EMBL" id="JABXBU010000011">
    <property type="protein sequence ID" value="KAF8791230.1"/>
    <property type="molecule type" value="Genomic_DNA"/>
</dbReference>
<sequence>MHELFAQVLKNHDLSRAGDLFSIEDKNLVSDISEVLEKIEEIASASDFTQNDNNQSVVEICITRVTSAIRDTGTIEQHAPAMVSLLESCLNHDLRPLPKDEDPPHAKIASDIVSCIFLNHSKKSIMKLALPVAVKFLHRGNKELSRNLSSYLSLAAINNAELLAVHVQPIIDSIISGNYSLARVLPQIYVVNKEPIHDHVMALVSLLPQCENSEKLSLLNLFGLIAKYKPSLLESNLPHLSECLTISSTAASALQIFLDMAAVRPQSFTEHVQKMKMAAELQPGTLVLVARILGIIGKLNMERAKDSLEFIISHLGKVDQWTLMALLRIIKGITDTFPSLLPQYLTSICNQVEPSASSNIRIYLQQLKMDCRASKAQQQVINQTACGITIVKVGGNKQDPPHVSLTPLSAQTPSLPLSSLKTTHNGFRDCRSRNNLPGPAEARSMSQLGSLQAINRSMGRLPSSMSTLYYQSATRLSSPVGLHTSMMRLGSSTAMNRSMTAINYKNISIPITRVSSGGVTVMTALTSPQKGISGSMPTLQEEGPVTVSIGNTQPTSTHESYALRSSQSTSTTTSVSPSSSIPVSAAVNSQVTSSPVTTLAYSSNNHTLQNTKLRNASGVTVITHSGSQSSNPQRISVFEPYPMRDAVQHFCEKHLDKIKAYMVKVFVKIPLPVRCTIEERKAKKHAKIYFLCQGKGEHCLYNKAFFIMKTRNPRVWIHLMFLALQARSSIALSTREASVSSLKNCWDTLKADNKSFLTLVTSAFPSAKDQDMLINELRVARFFDVFEYNGPLNIWGCFLCNHPDRARGFLQDTQPVIEGQLKEKKGKWKIFRRWRTRYFTLSAGHLSYRGTQDEKEVQPIDISQIRSVRAISSRGRNIPKAFEIFTNEKTFVLKAKDSKNTEQWGANALTMREKALLKSQLNKQHVTIHPGYAPISEIYLHKTGLRGRKGMLFYALVVLLFTVALINLAVIVVLLSVLRIGYGMESMEFMTGGRLLRFLNHADMGTVIPDSGVIGGFLESDLPITGDNQPVIFRTTSALNFGKYGPSMEIHHDHTLISGVEEFLLQSPSSGKNIFSTEYKDFKLPTGVSHLSVKEAHISRIVSKKNESLEISSPYQIMLKGNEGLYMAGKEIIWITGLDLYLKSVNQSIILDGAKGVMVSTDKLPFAAETQDSAPRWYKLCVCMPSGRVFRIPVREHGYGCNDVRFPESINPCS</sequence>
<evidence type="ECO:0000313" key="19">
    <source>
        <dbReference type="Proteomes" id="UP000807504"/>
    </source>
</evidence>
<dbReference type="InterPro" id="IPR001849">
    <property type="entry name" value="PH_domain"/>
</dbReference>
<evidence type="ECO:0000256" key="3">
    <source>
        <dbReference type="ARBA" id="ARBA00004413"/>
    </source>
</evidence>
<evidence type="ECO:0000256" key="14">
    <source>
        <dbReference type="ARBA" id="ARBA00023212"/>
    </source>
</evidence>
<comment type="similarity">
    <text evidence="5">Belongs to the MELT/VEPH family.</text>
</comment>